<dbReference type="AlphaFoldDB" id="A0A9X1Y3Y2"/>
<keyword evidence="4 6" id="KW-0378">Hydrolase</keyword>
<protein>
    <recommendedName>
        <fullName evidence="3 6">Beta-lactamase</fullName>
        <ecNumber evidence="3 6">3.5.2.6</ecNumber>
    </recommendedName>
</protein>
<comment type="catalytic activity">
    <reaction evidence="1 6">
        <text>a beta-lactam + H2O = a substituted beta-amino acid</text>
        <dbReference type="Rhea" id="RHEA:20401"/>
        <dbReference type="ChEBI" id="CHEBI:15377"/>
        <dbReference type="ChEBI" id="CHEBI:35627"/>
        <dbReference type="ChEBI" id="CHEBI:140347"/>
        <dbReference type="EC" id="3.5.2.6"/>
    </reaction>
</comment>
<keyword evidence="5 6" id="KW-0046">Antibiotic resistance</keyword>
<dbReference type="SUPFAM" id="SSF56601">
    <property type="entry name" value="beta-lactamase/transpeptidase-like"/>
    <property type="match status" value="1"/>
</dbReference>
<dbReference type="Gene3D" id="3.40.710.10">
    <property type="entry name" value="DD-peptidase/beta-lactamase superfamily"/>
    <property type="match status" value="1"/>
</dbReference>
<dbReference type="RefSeq" id="WP_248665630.1">
    <property type="nucleotide sequence ID" value="NZ_JALPRX010000011.1"/>
</dbReference>
<dbReference type="PANTHER" id="PTHR35333:SF3">
    <property type="entry name" value="BETA-LACTAMASE-TYPE TRANSPEPTIDASE FOLD CONTAINING PROTEIN"/>
    <property type="match status" value="1"/>
</dbReference>
<evidence type="ECO:0000256" key="4">
    <source>
        <dbReference type="ARBA" id="ARBA00022801"/>
    </source>
</evidence>
<organism evidence="8 9">
    <name type="scientific">Roseomonas acroporae</name>
    <dbReference type="NCBI Taxonomy" id="2937791"/>
    <lineage>
        <taxon>Bacteria</taxon>
        <taxon>Pseudomonadati</taxon>
        <taxon>Pseudomonadota</taxon>
        <taxon>Alphaproteobacteria</taxon>
        <taxon>Acetobacterales</taxon>
        <taxon>Roseomonadaceae</taxon>
        <taxon>Roseomonas</taxon>
    </lineage>
</organism>
<gene>
    <name evidence="8" type="primary">bla</name>
    <name evidence="8" type="ORF">M0638_03795</name>
</gene>
<dbReference type="Proteomes" id="UP001139516">
    <property type="component" value="Unassembled WGS sequence"/>
</dbReference>
<evidence type="ECO:0000256" key="3">
    <source>
        <dbReference type="ARBA" id="ARBA00012865"/>
    </source>
</evidence>
<evidence type="ECO:0000256" key="6">
    <source>
        <dbReference type="RuleBase" id="RU361140"/>
    </source>
</evidence>
<accession>A0A9X1Y3Y2</accession>
<dbReference type="GO" id="GO:0008800">
    <property type="term" value="F:beta-lactamase activity"/>
    <property type="evidence" value="ECO:0007669"/>
    <property type="project" value="UniProtKB-UniRule"/>
</dbReference>
<evidence type="ECO:0000256" key="1">
    <source>
        <dbReference type="ARBA" id="ARBA00001526"/>
    </source>
</evidence>
<dbReference type="NCBIfam" id="NF033103">
    <property type="entry name" value="bla_class_A"/>
    <property type="match status" value="1"/>
</dbReference>
<dbReference type="EMBL" id="JALPRX010000011">
    <property type="protein sequence ID" value="MCK8783504.1"/>
    <property type="molecule type" value="Genomic_DNA"/>
</dbReference>
<dbReference type="InterPro" id="IPR023650">
    <property type="entry name" value="Beta-lactam_class-A_AS"/>
</dbReference>
<reference evidence="8" key="1">
    <citation type="submission" date="2022-04" db="EMBL/GenBank/DDBJ databases">
        <title>Roseomonas acroporae sp. nov., isolated from coral Acropora digitifera.</title>
        <authorList>
            <person name="Sun H."/>
        </authorList>
    </citation>
    <scope>NUCLEOTIDE SEQUENCE</scope>
    <source>
        <strain evidence="8">NAR14</strain>
    </source>
</reference>
<dbReference type="PANTHER" id="PTHR35333">
    <property type="entry name" value="BETA-LACTAMASE"/>
    <property type="match status" value="1"/>
</dbReference>
<keyword evidence="9" id="KW-1185">Reference proteome</keyword>
<dbReference type="EC" id="3.5.2.6" evidence="3 6"/>
<name>A0A9X1Y3Y2_9PROT</name>
<comment type="similarity">
    <text evidence="2 6">Belongs to the class-A beta-lactamase family.</text>
</comment>
<dbReference type="PROSITE" id="PS00146">
    <property type="entry name" value="BETA_LACTAMASE_A"/>
    <property type="match status" value="1"/>
</dbReference>
<dbReference type="GO" id="GO:0046677">
    <property type="term" value="P:response to antibiotic"/>
    <property type="evidence" value="ECO:0007669"/>
    <property type="project" value="UniProtKB-UniRule"/>
</dbReference>
<feature type="domain" description="Beta-lactamase class A catalytic" evidence="7">
    <location>
        <begin position="68"/>
        <end position="285"/>
    </location>
</feature>
<evidence type="ECO:0000256" key="5">
    <source>
        <dbReference type="ARBA" id="ARBA00023251"/>
    </source>
</evidence>
<comment type="caution">
    <text evidence="8">The sequence shown here is derived from an EMBL/GenBank/DDBJ whole genome shotgun (WGS) entry which is preliminary data.</text>
</comment>
<dbReference type="Pfam" id="PF13354">
    <property type="entry name" value="Beta-lactamase2"/>
    <property type="match status" value="1"/>
</dbReference>
<dbReference type="InterPro" id="IPR000871">
    <property type="entry name" value="Beta-lactam_class-A"/>
</dbReference>
<sequence length="317" mass="31796">MIGRRWMLGAPAVLPLRGRRAMAGQGMFGQGAVGQGTVSQGTVGQGDAFAALPAALARIEAAHGGRLGVAVLDAGDGRAASYRAEERFPLGSTYKLLAAGAVLARVAAGRERLDRRIRFDREALVAYSPATAPYAGGEGLTLAALCEAAVAVSDNTAGNLLLEALDGPAGLTAWLRSLGDGVTRLDRTETALNEALPGDPRDTTAPAAMLADLHALTQGSALPAEAAGLLLGWLRASRNGDARLRAGLPAGWQAAGKTGTAGNGTSSDVALLRPPGRAAPVLVAAYLTGSPAPPPARDAVLAAVGAAIAGAWVGALP</sequence>
<dbReference type="InterPro" id="IPR012338">
    <property type="entry name" value="Beta-lactam/transpept-like"/>
</dbReference>
<evidence type="ECO:0000256" key="2">
    <source>
        <dbReference type="ARBA" id="ARBA00009009"/>
    </source>
</evidence>
<proteinExistence type="inferred from homology"/>
<evidence type="ECO:0000313" key="9">
    <source>
        <dbReference type="Proteomes" id="UP001139516"/>
    </source>
</evidence>
<dbReference type="PRINTS" id="PR00118">
    <property type="entry name" value="BLACTAMASEA"/>
</dbReference>
<dbReference type="InterPro" id="IPR045155">
    <property type="entry name" value="Beta-lactam_cat"/>
</dbReference>
<evidence type="ECO:0000313" key="8">
    <source>
        <dbReference type="EMBL" id="MCK8783504.1"/>
    </source>
</evidence>
<evidence type="ECO:0000259" key="7">
    <source>
        <dbReference type="Pfam" id="PF13354"/>
    </source>
</evidence>
<dbReference type="GO" id="GO:0030655">
    <property type="term" value="P:beta-lactam antibiotic catabolic process"/>
    <property type="evidence" value="ECO:0007669"/>
    <property type="project" value="InterPro"/>
</dbReference>